<keyword evidence="3" id="KW-1185">Reference proteome</keyword>
<dbReference type="EMBL" id="CP003600">
    <property type="protein sequence ID" value="AFY92520.1"/>
    <property type="molecule type" value="Genomic_DNA"/>
</dbReference>
<dbReference type="AlphaFoldDB" id="K9UCF4"/>
<dbReference type="Proteomes" id="UP000010366">
    <property type="component" value="Chromosome"/>
</dbReference>
<evidence type="ECO:0000259" key="1">
    <source>
        <dbReference type="Pfam" id="PF01593"/>
    </source>
</evidence>
<protein>
    <submittedName>
        <fullName evidence="2">Putative NAD/FAD-binding protein</fullName>
    </submittedName>
</protein>
<dbReference type="InterPro" id="IPR036188">
    <property type="entry name" value="FAD/NAD-bd_sf"/>
</dbReference>
<organism evidence="2 3">
    <name type="scientific">Chamaesiphon minutus (strain ATCC 27169 / PCC 6605)</name>
    <dbReference type="NCBI Taxonomy" id="1173020"/>
    <lineage>
        <taxon>Bacteria</taxon>
        <taxon>Bacillati</taxon>
        <taxon>Cyanobacteriota</taxon>
        <taxon>Cyanophyceae</taxon>
        <taxon>Gomontiellales</taxon>
        <taxon>Chamaesiphonaceae</taxon>
        <taxon>Chamaesiphon</taxon>
    </lineage>
</organism>
<name>K9UCF4_CHAP6</name>
<sequence length="428" mass="48120">MKIAIIGGGASGIVTAYLLDKQGHQVTVFEREPMLGGHIRTLNQNVRPNQSDCGLVLENGVLEFPTTFHNFITLMTELEVELEPVNIGSTLFLKNGNCYLSKVAIDRNFTGIKKLLESWRMNLFYFRSASLLIAAKFWETINFRDRSVADTFQQPSLQHTWLKLFAMYSYSIPFSQIDDCPAELVIPTLRDDVFVDWVRIKGGVYSYIQKILDRFTGEILLGIEVAAIRRTETGVSITSVGFANAFAGDKTQEFDKVVFATPPDVVLKLLADPRPDEISRFTAWQGNHVQTLLHNDVAMYAPYKVKEGSEFDFFETDKQHGEWGYNARLNQLCGISSPIQYSLAFNLENSIAPARILHIQQHHTPLYTVPAFRHRSEIIATNGDYHTYHVGAYLGDGLHEGAITSAMRVAALIATETQVQNEEMVLAC</sequence>
<reference evidence="2 3" key="1">
    <citation type="submission" date="2012-05" db="EMBL/GenBank/DDBJ databases">
        <title>Finished chromosome of genome of Chamaesiphon sp. PCC 6605.</title>
        <authorList>
            <consortium name="US DOE Joint Genome Institute"/>
            <person name="Gugger M."/>
            <person name="Coursin T."/>
            <person name="Rippka R."/>
            <person name="Tandeau De Marsac N."/>
            <person name="Huntemann M."/>
            <person name="Wei C.-L."/>
            <person name="Han J."/>
            <person name="Detter J.C."/>
            <person name="Han C."/>
            <person name="Tapia R."/>
            <person name="Chen A."/>
            <person name="Kyrpides N."/>
            <person name="Mavromatis K."/>
            <person name="Markowitz V."/>
            <person name="Szeto E."/>
            <person name="Ivanova N."/>
            <person name="Pagani I."/>
            <person name="Pati A."/>
            <person name="Goodwin L."/>
            <person name="Nordberg H.P."/>
            <person name="Cantor M.N."/>
            <person name="Hua S.X."/>
            <person name="Woyke T."/>
            <person name="Kerfeld C.A."/>
        </authorList>
    </citation>
    <scope>NUCLEOTIDE SEQUENCE [LARGE SCALE GENOMIC DNA]</scope>
    <source>
        <strain evidence="3">ATCC 27169 / PCC 6605</strain>
    </source>
</reference>
<proteinExistence type="predicted"/>
<dbReference type="GO" id="GO:0016491">
    <property type="term" value="F:oxidoreductase activity"/>
    <property type="evidence" value="ECO:0007669"/>
    <property type="project" value="InterPro"/>
</dbReference>
<dbReference type="eggNOG" id="COG2907">
    <property type="taxonomic scope" value="Bacteria"/>
</dbReference>
<gene>
    <name evidence="2" type="ORF">Cha6605_1328</name>
</gene>
<dbReference type="SUPFAM" id="SSF51905">
    <property type="entry name" value="FAD/NAD(P)-binding domain"/>
    <property type="match status" value="1"/>
</dbReference>
<dbReference type="PANTHER" id="PTHR42923">
    <property type="entry name" value="PROTOPORPHYRINOGEN OXIDASE"/>
    <property type="match status" value="1"/>
</dbReference>
<dbReference type="HOGENOM" id="CLU_674204_0_0_3"/>
<dbReference type="InterPro" id="IPR002937">
    <property type="entry name" value="Amino_oxidase"/>
</dbReference>
<dbReference type="RefSeq" id="WP_015158704.1">
    <property type="nucleotide sequence ID" value="NC_019697.1"/>
</dbReference>
<dbReference type="InterPro" id="IPR050464">
    <property type="entry name" value="Zeta_carotene_desat/Oxidored"/>
</dbReference>
<evidence type="ECO:0000313" key="3">
    <source>
        <dbReference type="Proteomes" id="UP000010366"/>
    </source>
</evidence>
<dbReference type="STRING" id="1173020.Cha6605_1328"/>
<dbReference type="PATRIC" id="fig|1173020.3.peg.1547"/>
<dbReference type="OrthoDB" id="580878at2"/>
<dbReference type="PRINTS" id="PR00419">
    <property type="entry name" value="ADXRDTASE"/>
</dbReference>
<dbReference type="KEGG" id="cmp:Cha6605_1328"/>
<accession>K9UCF4</accession>
<dbReference type="Gene3D" id="3.50.50.60">
    <property type="entry name" value="FAD/NAD(P)-binding domain"/>
    <property type="match status" value="1"/>
</dbReference>
<dbReference type="PANTHER" id="PTHR42923:SF17">
    <property type="entry name" value="AMINE OXIDASE DOMAIN-CONTAINING PROTEIN"/>
    <property type="match status" value="1"/>
</dbReference>
<evidence type="ECO:0000313" key="2">
    <source>
        <dbReference type="EMBL" id="AFY92520.1"/>
    </source>
</evidence>
<dbReference type="Pfam" id="PF01593">
    <property type="entry name" value="Amino_oxidase"/>
    <property type="match status" value="1"/>
</dbReference>
<feature type="domain" description="Amine oxidase" evidence="1">
    <location>
        <begin position="11"/>
        <end position="277"/>
    </location>
</feature>